<sequence>MKEGTAADRIDWDFFKESFQGKYVGASYVDAQRKAFLNLVQGSKFVAEYEAEFLHLSRYARGMVATEYERCVRFEDGLRNELRVLIAPQRERDFAVLVEKVKIAEEVKRTERQERDKEQGRNKRNFGLAGAFGNSQKRPRSDGPARAPTPAAGNQNRLCNWCGKAHSGECRRRTGGCFKCGSTEHMIKDCPQKDQVQPAGRGSDQAGRGGQLVPRGRGLGRGGNGAGRGRGAPGRGAGNVDARQPGLVYAVRRQEDGDAPDVITGTFLIADNPFLALIDIGSTHSYVACSVSETLSIDSKTTTRNMTVVSPLGQSRVVDKLFKDVPLETQGVVFPADLIELPFGEFDLILRMDWLTKHRAKLDCETKRVVLSTPEGGKVVVLGERRNYLSNVVSALKAVKMIRKGCNVFLAFISALDAKEVTVDEVRTVKDFANVFPEELPRLPPNREVKFGIELLSGTAPVSIAPYRMAPKELVELKAQI</sequence>
<evidence type="ECO:0000256" key="1">
    <source>
        <dbReference type="PROSITE-ProRule" id="PRU00047"/>
    </source>
</evidence>
<dbReference type="PANTHER" id="PTHR15503">
    <property type="entry name" value="LDOC1 RELATED"/>
    <property type="match status" value="1"/>
</dbReference>
<dbReference type="PROSITE" id="PS50158">
    <property type="entry name" value="ZF_CCHC"/>
    <property type="match status" value="1"/>
</dbReference>
<name>A0A5B6V9X5_9ROSI</name>
<dbReference type="InterPro" id="IPR001878">
    <property type="entry name" value="Znf_CCHC"/>
</dbReference>
<dbReference type="CDD" id="cd00303">
    <property type="entry name" value="retropepsin_like"/>
    <property type="match status" value="1"/>
</dbReference>
<dbReference type="PANTHER" id="PTHR15503:SF45">
    <property type="entry name" value="RNA-DIRECTED DNA POLYMERASE HOMOLOG"/>
    <property type="match status" value="1"/>
</dbReference>
<evidence type="ECO:0000313" key="5">
    <source>
        <dbReference type="Proteomes" id="UP000325315"/>
    </source>
</evidence>
<keyword evidence="1" id="KW-0863">Zinc-finger</keyword>
<keyword evidence="1" id="KW-0479">Metal-binding</keyword>
<dbReference type="InterPro" id="IPR032567">
    <property type="entry name" value="RTL1-rel"/>
</dbReference>
<dbReference type="InterPro" id="IPR005162">
    <property type="entry name" value="Retrotrans_gag_dom"/>
</dbReference>
<dbReference type="OrthoDB" id="10019697at2759"/>
<proteinExistence type="predicted"/>
<protein>
    <submittedName>
        <fullName evidence="4">ATP-dependent zinc metalloprotease FtsH</fullName>
    </submittedName>
</protein>
<dbReference type="Gene3D" id="2.40.70.10">
    <property type="entry name" value="Acid Proteases"/>
    <property type="match status" value="1"/>
</dbReference>
<keyword evidence="4" id="KW-0482">Metalloprotease</keyword>
<dbReference type="Gene3D" id="4.10.60.10">
    <property type="entry name" value="Zinc finger, CCHC-type"/>
    <property type="match status" value="1"/>
</dbReference>
<evidence type="ECO:0000313" key="4">
    <source>
        <dbReference type="EMBL" id="KAA3465766.1"/>
    </source>
</evidence>
<dbReference type="GO" id="GO:0008270">
    <property type="term" value="F:zinc ion binding"/>
    <property type="evidence" value="ECO:0007669"/>
    <property type="project" value="UniProtKB-KW"/>
</dbReference>
<dbReference type="InterPro" id="IPR021109">
    <property type="entry name" value="Peptidase_aspartic_dom_sf"/>
</dbReference>
<dbReference type="Pfam" id="PF00098">
    <property type="entry name" value="zf-CCHC"/>
    <property type="match status" value="1"/>
</dbReference>
<dbReference type="AlphaFoldDB" id="A0A5B6V9X5"/>
<dbReference type="GO" id="GO:0008237">
    <property type="term" value="F:metallopeptidase activity"/>
    <property type="evidence" value="ECO:0007669"/>
    <property type="project" value="UniProtKB-KW"/>
</dbReference>
<dbReference type="Proteomes" id="UP000325315">
    <property type="component" value="Unassembled WGS sequence"/>
</dbReference>
<dbReference type="Pfam" id="PF03732">
    <property type="entry name" value="Retrotrans_gag"/>
    <property type="match status" value="1"/>
</dbReference>
<dbReference type="GO" id="GO:0003676">
    <property type="term" value="F:nucleic acid binding"/>
    <property type="evidence" value="ECO:0007669"/>
    <property type="project" value="InterPro"/>
</dbReference>
<dbReference type="GO" id="GO:0006508">
    <property type="term" value="P:proteolysis"/>
    <property type="evidence" value="ECO:0007669"/>
    <property type="project" value="UniProtKB-KW"/>
</dbReference>
<evidence type="ECO:0000259" key="3">
    <source>
        <dbReference type="PROSITE" id="PS50158"/>
    </source>
</evidence>
<reference evidence="5" key="1">
    <citation type="journal article" date="2019" name="Plant Biotechnol. J.">
        <title>Genome sequencing of the Australian wild diploid species Gossypium australe highlights disease resistance and delayed gland morphogenesis.</title>
        <authorList>
            <person name="Cai Y."/>
            <person name="Cai X."/>
            <person name="Wang Q."/>
            <person name="Wang P."/>
            <person name="Zhang Y."/>
            <person name="Cai C."/>
            <person name="Xu Y."/>
            <person name="Wang K."/>
            <person name="Zhou Z."/>
            <person name="Wang C."/>
            <person name="Geng S."/>
            <person name="Li B."/>
            <person name="Dong Q."/>
            <person name="Hou Y."/>
            <person name="Wang H."/>
            <person name="Ai P."/>
            <person name="Liu Z."/>
            <person name="Yi F."/>
            <person name="Sun M."/>
            <person name="An G."/>
            <person name="Cheng J."/>
            <person name="Zhang Y."/>
            <person name="Shi Q."/>
            <person name="Xie Y."/>
            <person name="Shi X."/>
            <person name="Chang Y."/>
            <person name="Huang F."/>
            <person name="Chen Y."/>
            <person name="Hong S."/>
            <person name="Mi L."/>
            <person name="Sun Q."/>
            <person name="Zhang L."/>
            <person name="Zhou B."/>
            <person name="Peng R."/>
            <person name="Zhang X."/>
            <person name="Liu F."/>
        </authorList>
    </citation>
    <scope>NUCLEOTIDE SEQUENCE [LARGE SCALE GENOMIC DNA]</scope>
    <source>
        <strain evidence="5">cv. PA1801</strain>
    </source>
</reference>
<dbReference type="SMART" id="SM00343">
    <property type="entry name" value="ZnF_C2HC"/>
    <property type="match status" value="1"/>
</dbReference>
<organism evidence="4 5">
    <name type="scientific">Gossypium australe</name>
    <dbReference type="NCBI Taxonomy" id="47621"/>
    <lineage>
        <taxon>Eukaryota</taxon>
        <taxon>Viridiplantae</taxon>
        <taxon>Streptophyta</taxon>
        <taxon>Embryophyta</taxon>
        <taxon>Tracheophyta</taxon>
        <taxon>Spermatophyta</taxon>
        <taxon>Magnoliopsida</taxon>
        <taxon>eudicotyledons</taxon>
        <taxon>Gunneridae</taxon>
        <taxon>Pentapetalae</taxon>
        <taxon>rosids</taxon>
        <taxon>malvids</taxon>
        <taxon>Malvales</taxon>
        <taxon>Malvaceae</taxon>
        <taxon>Malvoideae</taxon>
        <taxon>Gossypium</taxon>
    </lineage>
</organism>
<keyword evidence="4" id="KW-0378">Hydrolase</keyword>
<feature type="compositionally biased region" description="Gly residues" evidence="2">
    <location>
        <begin position="217"/>
        <end position="237"/>
    </location>
</feature>
<dbReference type="EMBL" id="SMMG02000007">
    <property type="protein sequence ID" value="KAA3465766.1"/>
    <property type="molecule type" value="Genomic_DNA"/>
</dbReference>
<feature type="region of interest" description="Disordered" evidence="2">
    <location>
        <begin position="191"/>
        <end position="241"/>
    </location>
</feature>
<feature type="region of interest" description="Disordered" evidence="2">
    <location>
        <begin position="109"/>
        <end position="157"/>
    </location>
</feature>
<feature type="compositionally biased region" description="Basic and acidic residues" evidence="2">
    <location>
        <begin position="109"/>
        <end position="121"/>
    </location>
</feature>
<dbReference type="SUPFAM" id="SSF50630">
    <property type="entry name" value="Acid proteases"/>
    <property type="match status" value="1"/>
</dbReference>
<comment type="caution">
    <text evidence="4">The sequence shown here is derived from an EMBL/GenBank/DDBJ whole genome shotgun (WGS) entry which is preliminary data.</text>
</comment>
<keyword evidence="5" id="KW-1185">Reference proteome</keyword>
<keyword evidence="4" id="KW-0645">Protease</keyword>
<evidence type="ECO:0000256" key="2">
    <source>
        <dbReference type="SAM" id="MobiDB-lite"/>
    </source>
</evidence>
<feature type="domain" description="CCHC-type" evidence="3">
    <location>
        <begin position="177"/>
        <end position="192"/>
    </location>
</feature>
<keyword evidence="1" id="KW-0862">Zinc</keyword>
<gene>
    <name evidence="4" type="ORF">EPI10_000907</name>
</gene>
<accession>A0A5B6V9X5</accession>
<dbReference type="Pfam" id="PF08284">
    <property type="entry name" value="RVP_2"/>
    <property type="match status" value="1"/>
</dbReference>